<protein>
    <submittedName>
        <fullName evidence="1">Uncharacterized protein</fullName>
    </submittedName>
</protein>
<evidence type="ECO:0000313" key="2">
    <source>
        <dbReference type="Proteomes" id="UP001617427"/>
    </source>
</evidence>
<gene>
    <name evidence="1" type="ORF">ACIPEN_15555</name>
</gene>
<dbReference type="EMBL" id="JBIUZV010000009">
    <property type="protein sequence ID" value="MFJ3047243.1"/>
    <property type="molecule type" value="Genomic_DNA"/>
</dbReference>
<name>A0ABW8F1S5_9BURK</name>
<reference evidence="1 2" key="1">
    <citation type="submission" date="2024-10" db="EMBL/GenBank/DDBJ databases">
        <title>The Natural Products Discovery Center: Release of the First 8490 Sequenced Strains for Exploring Actinobacteria Biosynthetic Diversity.</title>
        <authorList>
            <person name="Kalkreuter E."/>
            <person name="Kautsar S.A."/>
            <person name="Yang D."/>
            <person name="Bader C.D."/>
            <person name="Teijaro C.N."/>
            <person name="Fluegel L."/>
            <person name="Davis C.M."/>
            <person name="Simpson J.R."/>
            <person name="Lauterbach L."/>
            <person name="Steele A.D."/>
            <person name="Gui C."/>
            <person name="Meng S."/>
            <person name="Li G."/>
            <person name="Viehrig K."/>
            <person name="Ye F."/>
            <person name="Su P."/>
            <person name="Kiefer A.F."/>
            <person name="Nichols A."/>
            <person name="Cepeda A.J."/>
            <person name="Yan W."/>
            <person name="Fan B."/>
            <person name="Jiang Y."/>
            <person name="Adhikari A."/>
            <person name="Zheng C.-J."/>
            <person name="Schuster L."/>
            <person name="Cowan T.M."/>
            <person name="Smanski M.J."/>
            <person name="Chevrette M.G."/>
            <person name="De Carvalho L.P.S."/>
            <person name="Shen B."/>
        </authorList>
    </citation>
    <scope>NUCLEOTIDE SEQUENCE [LARGE SCALE GENOMIC DNA]</scope>
    <source>
        <strain evidence="1 2">NPDC087045</strain>
    </source>
</reference>
<evidence type="ECO:0000313" key="1">
    <source>
        <dbReference type="EMBL" id="MFJ3047243.1"/>
    </source>
</evidence>
<sequence length="418" mass="46486">MAEASALTIAALPADGHAWRIDWFSEIAFPNRMIRRKQPSVLLHLSRVIDERYREDHSVLLNPESTFVAKQRKVWVSVGTLPLLRIGAIWRDGLLETTPDYEFESFPDLDIGSETVSLIKAGLNLEENGFLLPRGEHPWHMQATQSYCLMVDLPSERRLIIPCIELIRFYFGSSSNLLTKLFLPPLKRDALYSKAHHSKINGQLSMALADGISGASAADIGRMHLDSTAWRSAVNVGTSLLKASVSNQEIHPQAHFPFEGVTTLTASGKWLSFSGQPRATFLVYSLRSCSHPFPFRSLRYDVKDRRVASADTTSPVDASKPRIVKPARRSSDRQLVEEDASGKLTRQARPVWAAQRFTDLTTKTIWKNKILAAPRSGAILVARPASETNAAVGDVGSDRRVRSVDLHVDLLAELTLSN</sequence>
<accession>A0ABW8F1S5</accession>
<keyword evidence="2" id="KW-1185">Reference proteome</keyword>
<dbReference type="Proteomes" id="UP001617427">
    <property type="component" value="Unassembled WGS sequence"/>
</dbReference>
<proteinExistence type="predicted"/>
<comment type="caution">
    <text evidence="1">The sequence shown here is derived from an EMBL/GenBank/DDBJ whole genome shotgun (WGS) entry which is preliminary data.</text>
</comment>
<dbReference type="RefSeq" id="WP_402701789.1">
    <property type="nucleotide sequence ID" value="NZ_JBIUZV010000009.1"/>
</dbReference>
<organism evidence="1 2">
    <name type="scientific">Herbaspirillum chlorophenolicum</name>
    <dbReference type="NCBI Taxonomy" id="211589"/>
    <lineage>
        <taxon>Bacteria</taxon>
        <taxon>Pseudomonadati</taxon>
        <taxon>Pseudomonadota</taxon>
        <taxon>Betaproteobacteria</taxon>
        <taxon>Burkholderiales</taxon>
        <taxon>Oxalobacteraceae</taxon>
        <taxon>Herbaspirillum</taxon>
    </lineage>
</organism>